<comment type="caution">
    <text evidence="5">The sequence shown here is derived from an EMBL/GenBank/DDBJ whole genome shotgun (WGS) entry which is preliminary data.</text>
</comment>
<dbReference type="InterPro" id="IPR001611">
    <property type="entry name" value="Leu-rich_rpt"/>
</dbReference>
<feature type="compositionally biased region" description="Low complexity" evidence="3">
    <location>
        <begin position="653"/>
        <end position="688"/>
    </location>
</feature>
<dbReference type="InterPro" id="IPR003591">
    <property type="entry name" value="Leu-rich_rpt_typical-subtyp"/>
</dbReference>
<name>W3VN43_MOEAP</name>
<feature type="region of interest" description="Disordered" evidence="3">
    <location>
        <begin position="998"/>
        <end position="1253"/>
    </location>
</feature>
<feature type="compositionally biased region" description="Low complexity" evidence="3">
    <location>
        <begin position="132"/>
        <end position="149"/>
    </location>
</feature>
<dbReference type="EMBL" id="AWNI01000009">
    <property type="protein sequence ID" value="ETS62920.1"/>
    <property type="molecule type" value="Genomic_DNA"/>
</dbReference>
<dbReference type="Proteomes" id="UP000019462">
    <property type="component" value="Unassembled WGS sequence"/>
</dbReference>
<feature type="compositionally biased region" description="Basic and acidic residues" evidence="3">
    <location>
        <begin position="746"/>
        <end position="762"/>
    </location>
</feature>
<dbReference type="GO" id="GO:1902412">
    <property type="term" value="P:regulation of mitotic cytokinesis"/>
    <property type="evidence" value="ECO:0007669"/>
    <property type="project" value="TreeGrafter"/>
</dbReference>
<evidence type="ECO:0000259" key="4">
    <source>
        <dbReference type="Pfam" id="PF01814"/>
    </source>
</evidence>
<feature type="region of interest" description="Disordered" evidence="3">
    <location>
        <begin position="174"/>
        <end position="337"/>
    </location>
</feature>
<evidence type="ECO:0000256" key="1">
    <source>
        <dbReference type="ARBA" id="ARBA00022614"/>
    </source>
</evidence>
<dbReference type="GO" id="GO:0061499">
    <property type="term" value="C:outer plaque of mitotic spindle pole body"/>
    <property type="evidence" value="ECO:0007669"/>
    <property type="project" value="TreeGrafter"/>
</dbReference>
<dbReference type="Gene3D" id="3.80.10.10">
    <property type="entry name" value="Ribonuclease Inhibitor"/>
    <property type="match status" value="2"/>
</dbReference>
<sequence length="2231" mass="240370">MDTLDTQNLRSFDTAASMQQPANPLDMSAPSSHSRSASANSTATERPTEAQHDRASSPNPTPSIDSNFSSVQGKMAGTPPDHERSALAPPAATRPDWMTDDLDESWPEEDQAAAVRSAPDSDKEAAVTSQIPATPAATTAATPAATPADTPRPPILTAIGAIGALPDPAFSAARHQARRALLKGRSSAVAAPTPTNAASSRVLQAGPSTSSLRHPSHQNRRARLSRSAAHNDEGDSTIWSDSPSESDPDSDSASSGSAQDDFASARGSLAENSRITNMQTAQQSRHTSQQPPRSPSADSDASGAKGTFIHKADASSLPPVLRPVWQQSPAKGGIAQNRKGISALGGDMFTPMRLQTMFKTPTPPDKPVHNIMSALEPKPASQSSPSPQLNAQPDDNQAASSQPPTPESQAPPTTNVGVPTTAFTFQTPHASVQATLHVNRGMVPSQSLHNMQSLHPNHMHASALARPASAAADLGLASPAMPASGSNLVSGPPTPHTPMRLFKFNYDDAVTRAKLEMMVNDRTSVHATAAQPTRAGEVERERKRLRLDVKPRKVLTGDLMSMPTLGEPALDASTKAQPVVDYVKESAGFMSALQDAVRTQSPPRQPSPEWATEDDESSGSGVKPRSQAAFHQGKADAGRTPQASSPARRRRSFGPSHRSSPRVDVVPSVVDHGSPQRLSSRRLPPDSSFITESSSNDVPMSSTLKSRASLSRRIAEQIQAAESPRKLLRRISAAAIAEDEVEQELDGQHDQPSDEAVAHRDQQIRQLEERIERRRQLYTPAKSSAPAETAPDAEPRTLQRPQLITLHEPTLDVIGGRHLDDESDFSDDESRVDQNARPSDHGAQLDANTRRFQDGIVLYDSERIPDPPLPDPSRMLRNIASAVELRGREVDRGALARATSLLALPPQPDPAGMGVQGVEGAARRGDRTASSNTLVDPSSARTVSGDVGSQHTLSDLGGKGATITRTGSLFNISQIPEQEIEMLGRGKLTFNKQLNRWEKVPRSRSSHEDLRSAAASRNEMVDAAAVPTVPTRRTPIPAIAEASAEVSRSEDVFSESAEEQQARVQAGGRSNSFQQRLDNLSSSSLAADPQQSASSDPFRDFESFGQSSRAPASLSGSGEDESTPKAVKSRLFVAGREARQPQPTGAGTAAATPPASELPTLQSGRAGGTPSVETASSGGIGGAQRTGAASGLAPRTLPTSTVPRSSSSLRNVVTYSPDSTASSHMSSAGQAAHEARNERGVELPPNSTQNLPATRNRASEPILAGTPARQPAYAFGTPTPKASGSSISTPKSILKQPAMRGELPVRLGAGSQSTSAHSGAGGGTPNRTISFADLPPTRARDLGLAPSARRSVGQRAQATADTDQDAEDGRTRAISSALQALADLTLGDEAAVVGPVAANTKMLDLDANRSHWSYHTLRRPRKIRHDHDEEASWERDETYDELHGYPDMTLLTDASFNFAHDKVLEAITDVEPWEPGWDELQVVDLSGRRLESCVRLKEFLPVLEEVNLRTNELSYLTGIPASVRILDVAANRLTSMASFGHLLHLEELDISGNQIDSLSHLSCLKHLHTLRADGNAISSLDGIDRIRSLVHVSLARNKLRGINLATTQWTGLETLDASHNQLISMRGLAAMRRLKSVNLDHNELGMVDLAPAMARLRVLRVSGNAKLHTLDVAPAKRLRTLYADYCDLDRIEGLDQLEHLDNLSMRQQAEAAIVWPASQLRDVRRLFLSGNAFPQGISTGPAKEAMGPAMLVQPLRFLNLVYLELSACQLTHLPEDLAEMAPNLRSLNLDHNLISTLPSLAGMGRLKRLSLVGCRVRRSKALIAAVRGLGELQVLDCRTNPCTLGLYAPMVAPTTVGGDAVVDIMAPSWLPPVPNAQIVQPDMAAAQQRKDAQAQRDQLERLDKSHFHRRHAPVADYAVDANATLARDALATETERRAREAGANYSALFMAADARFVKTLPKMFFERRLLHRGLLAMACAKLTWIDGLAVAQEEVEQADALVQSRRFDRVHGPIFKLLSHTRRTLLGWSIRQPTRAIATKHVALRPSPSLVPYRGLGTMGDPWDCLYEGMLPFHEHFRHSISQISALLTVLSPQSASKSKPTALNNLLYLTASLCRSLETHHTIEERFIFPTLAKKLPQFGKSSQHIKEHDQMHSALHSLESYVGEVARNLRQAKAKDGLDEVYDHAKMEALVAKLKDTLLPHLAAEEASLRAPVVKEAGFELGEIRHLIR</sequence>
<dbReference type="SUPFAM" id="SSF52058">
    <property type="entry name" value="L domain-like"/>
    <property type="match status" value="1"/>
</dbReference>
<protein>
    <recommendedName>
        <fullName evidence="4">Hemerythrin-like domain-containing protein</fullName>
    </recommendedName>
</protein>
<dbReference type="OrthoDB" id="7451790at2759"/>
<feature type="compositionally biased region" description="Low complexity" evidence="3">
    <location>
        <begin position="1140"/>
        <end position="1155"/>
    </location>
</feature>
<keyword evidence="2" id="KW-0677">Repeat</keyword>
<feature type="compositionally biased region" description="Polar residues" evidence="3">
    <location>
        <begin position="193"/>
        <end position="213"/>
    </location>
</feature>
<evidence type="ECO:0000313" key="6">
    <source>
        <dbReference type="Proteomes" id="UP000019462"/>
    </source>
</evidence>
<dbReference type="SMART" id="SM00365">
    <property type="entry name" value="LRR_SD22"/>
    <property type="match status" value="4"/>
</dbReference>
<dbReference type="SMART" id="SM00364">
    <property type="entry name" value="LRR_BAC"/>
    <property type="match status" value="3"/>
</dbReference>
<feature type="compositionally biased region" description="Low complexity" evidence="3">
    <location>
        <begin position="288"/>
        <end position="302"/>
    </location>
</feature>
<feature type="compositionally biased region" description="Polar residues" evidence="3">
    <location>
        <begin position="928"/>
        <end position="953"/>
    </location>
</feature>
<feature type="compositionally biased region" description="Low complexity" evidence="3">
    <location>
        <begin position="379"/>
        <end position="393"/>
    </location>
</feature>
<gene>
    <name evidence="5" type="ORF">PaG_02686</name>
</gene>
<dbReference type="PANTHER" id="PTHR47566">
    <property type="match status" value="1"/>
</dbReference>
<feature type="region of interest" description="Disordered" evidence="3">
    <location>
        <begin position="595"/>
        <end position="707"/>
    </location>
</feature>
<reference evidence="5 6" key="1">
    <citation type="journal article" date="2014" name="Genome Announc.">
        <title>Genome sequence of the basidiomycetous fungus Pseudozyma aphidis DSM70725, an efficient producer of biosurfactant mannosylerythritol lipids.</title>
        <authorList>
            <person name="Lorenz S."/>
            <person name="Guenther M."/>
            <person name="Grumaz C."/>
            <person name="Rupp S."/>
            <person name="Zibek S."/>
            <person name="Sohn K."/>
        </authorList>
    </citation>
    <scope>NUCLEOTIDE SEQUENCE [LARGE SCALE GENOMIC DNA]</scope>
    <source>
        <strain evidence="6">ATCC 32657 / CBS 517.83 / DSM 70725 / JCM 10318 / NBRC 10182 / NRRL Y-7954 / St-0401</strain>
    </source>
</reference>
<feature type="compositionally biased region" description="Polar residues" evidence="3">
    <location>
        <begin position="394"/>
        <end position="420"/>
    </location>
</feature>
<dbReference type="CDD" id="cd12108">
    <property type="entry name" value="Hr-like"/>
    <property type="match status" value="1"/>
</dbReference>
<feature type="compositionally biased region" description="Low complexity" evidence="3">
    <location>
        <begin position="251"/>
        <end position="265"/>
    </location>
</feature>
<feature type="compositionally biased region" description="Polar residues" evidence="3">
    <location>
        <begin position="270"/>
        <end position="287"/>
    </location>
</feature>
<feature type="region of interest" description="Disordered" evidence="3">
    <location>
        <begin position="905"/>
        <end position="960"/>
    </location>
</feature>
<feature type="region of interest" description="Disordered" evidence="3">
    <location>
        <begin position="739"/>
        <end position="762"/>
    </location>
</feature>
<feature type="compositionally biased region" description="Polar residues" evidence="3">
    <location>
        <begin position="1068"/>
        <end position="1079"/>
    </location>
</feature>
<feature type="compositionally biased region" description="Acidic residues" evidence="3">
    <location>
        <begin position="98"/>
        <end position="111"/>
    </location>
</feature>
<organism evidence="5 6">
    <name type="scientific">Moesziomyces aphidis</name>
    <name type="common">Pseudozyma aphidis</name>
    <dbReference type="NCBI Taxonomy" id="84754"/>
    <lineage>
        <taxon>Eukaryota</taxon>
        <taxon>Fungi</taxon>
        <taxon>Dikarya</taxon>
        <taxon>Basidiomycota</taxon>
        <taxon>Ustilaginomycotina</taxon>
        <taxon>Ustilaginomycetes</taxon>
        <taxon>Ustilaginales</taxon>
        <taxon>Ustilaginaceae</taxon>
        <taxon>Moesziomyces</taxon>
    </lineage>
</organism>
<feature type="compositionally biased region" description="Basic and acidic residues" evidence="3">
    <location>
        <begin position="46"/>
        <end position="55"/>
    </location>
</feature>
<dbReference type="GO" id="GO:0031028">
    <property type="term" value="P:septation initiation signaling"/>
    <property type="evidence" value="ECO:0007669"/>
    <property type="project" value="TreeGrafter"/>
</dbReference>
<dbReference type="SMART" id="SM00369">
    <property type="entry name" value="LRR_TYP"/>
    <property type="match status" value="4"/>
</dbReference>
<feature type="region of interest" description="Disordered" evidence="3">
    <location>
        <begin position="1307"/>
        <end position="1370"/>
    </location>
</feature>
<feature type="domain" description="Hemerythrin-like" evidence="4">
    <location>
        <begin position="2071"/>
        <end position="2208"/>
    </location>
</feature>
<feature type="compositionally biased region" description="Basic and acidic residues" evidence="3">
    <location>
        <begin position="828"/>
        <end position="840"/>
    </location>
</feature>
<feature type="compositionally biased region" description="Low complexity" evidence="3">
    <location>
        <begin position="1023"/>
        <end position="1039"/>
    </location>
</feature>
<feature type="compositionally biased region" description="Low complexity" evidence="3">
    <location>
        <begin position="28"/>
        <end position="43"/>
    </location>
</feature>
<dbReference type="PANTHER" id="PTHR47566:SF1">
    <property type="entry name" value="PROTEIN NUD1"/>
    <property type="match status" value="1"/>
</dbReference>
<keyword evidence="1" id="KW-0433">Leucine-rich repeat</keyword>
<evidence type="ECO:0000313" key="5">
    <source>
        <dbReference type="EMBL" id="ETS62920.1"/>
    </source>
</evidence>
<feature type="compositionally biased region" description="Polar residues" evidence="3">
    <location>
        <begin position="1"/>
        <end position="22"/>
    </location>
</feature>
<proteinExistence type="predicted"/>
<feature type="region of interest" description="Disordered" evidence="3">
    <location>
        <begin position="1"/>
        <end position="155"/>
    </location>
</feature>
<dbReference type="PROSITE" id="PS51450">
    <property type="entry name" value="LRR"/>
    <property type="match status" value="3"/>
</dbReference>
<keyword evidence="6" id="KW-1185">Reference proteome</keyword>
<feature type="compositionally biased region" description="Low complexity" evidence="3">
    <location>
        <begin position="1308"/>
        <end position="1318"/>
    </location>
</feature>
<evidence type="ECO:0000256" key="3">
    <source>
        <dbReference type="SAM" id="MobiDB-lite"/>
    </source>
</evidence>
<dbReference type="HOGENOM" id="CLU_230889_0_0_1"/>
<feature type="compositionally biased region" description="Polar residues" evidence="3">
    <location>
        <begin position="689"/>
        <end position="707"/>
    </location>
</feature>
<feature type="region of interest" description="Disordered" evidence="3">
    <location>
        <begin position="776"/>
        <end position="849"/>
    </location>
</feature>
<feature type="compositionally biased region" description="Polar residues" evidence="3">
    <location>
        <begin position="1104"/>
        <end position="1116"/>
    </location>
</feature>
<feature type="compositionally biased region" description="Polar residues" evidence="3">
    <location>
        <begin position="56"/>
        <end position="72"/>
    </location>
</feature>
<dbReference type="Gene3D" id="1.20.120.520">
    <property type="entry name" value="nmb1532 protein domain like"/>
    <property type="match status" value="1"/>
</dbReference>
<dbReference type="Pfam" id="PF01814">
    <property type="entry name" value="Hemerythrin"/>
    <property type="match status" value="1"/>
</dbReference>
<dbReference type="InterPro" id="IPR032675">
    <property type="entry name" value="LRR_dom_sf"/>
</dbReference>
<feature type="compositionally biased region" description="Basic residues" evidence="3">
    <location>
        <begin position="214"/>
        <end position="224"/>
    </location>
</feature>
<dbReference type="InterPro" id="IPR012312">
    <property type="entry name" value="Hemerythrin-like"/>
</dbReference>
<accession>W3VN43</accession>
<feature type="region of interest" description="Disordered" evidence="3">
    <location>
        <begin position="376"/>
        <end position="420"/>
    </location>
</feature>
<feature type="compositionally biased region" description="Polar residues" evidence="3">
    <location>
        <begin position="1197"/>
        <end position="1229"/>
    </location>
</feature>
<dbReference type="InterPro" id="IPR052574">
    <property type="entry name" value="CDIRP"/>
</dbReference>
<dbReference type="GO" id="GO:0035591">
    <property type="term" value="F:signaling adaptor activity"/>
    <property type="evidence" value="ECO:0007669"/>
    <property type="project" value="TreeGrafter"/>
</dbReference>
<feature type="compositionally biased region" description="Basic and acidic residues" evidence="3">
    <location>
        <begin position="998"/>
        <end position="1011"/>
    </location>
</feature>
<dbReference type="Pfam" id="PF13855">
    <property type="entry name" value="LRR_8"/>
    <property type="match status" value="2"/>
</dbReference>
<evidence type="ECO:0000256" key="2">
    <source>
        <dbReference type="ARBA" id="ARBA00022737"/>
    </source>
</evidence>